<proteinExistence type="predicted"/>
<reference evidence="1 2" key="1">
    <citation type="submission" date="2020-03" db="EMBL/GenBank/DDBJ databases">
        <title>Alteromonas ponticola sp. nov., isolated from seawater.</title>
        <authorList>
            <person name="Yoon J.-H."/>
            <person name="Kim Y.-O."/>
        </authorList>
    </citation>
    <scope>NUCLEOTIDE SEQUENCE [LARGE SCALE GENOMIC DNA]</scope>
    <source>
        <strain evidence="1 2">MYP5</strain>
    </source>
</reference>
<dbReference type="CDD" id="cd10146">
    <property type="entry name" value="LabA_like_C"/>
    <property type="match status" value="1"/>
</dbReference>
<evidence type="ECO:0008006" key="3">
    <source>
        <dbReference type="Google" id="ProtNLM"/>
    </source>
</evidence>
<name>A0ABX1R717_9ALTE</name>
<dbReference type="RefSeq" id="WP_169211577.1">
    <property type="nucleotide sequence ID" value="NZ_JAATNW010000007.1"/>
</dbReference>
<dbReference type="InterPro" id="IPR041966">
    <property type="entry name" value="LOTUS-like"/>
</dbReference>
<accession>A0ABX1R717</accession>
<comment type="caution">
    <text evidence="1">The sequence shown here is derived from an EMBL/GenBank/DDBJ whole genome shotgun (WGS) entry which is preliminary data.</text>
</comment>
<dbReference type="EMBL" id="JAATNW010000007">
    <property type="protein sequence ID" value="NMH61015.1"/>
    <property type="molecule type" value="Genomic_DNA"/>
</dbReference>
<evidence type="ECO:0000313" key="1">
    <source>
        <dbReference type="EMBL" id="NMH61015.1"/>
    </source>
</evidence>
<evidence type="ECO:0000313" key="2">
    <source>
        <dbReference type="Proteomes" id="UP000709336"/>
    </source>
</evidence>
<gene>
    <name evidence="1" type="ORF">HCJ96_13350</name>
</gene>
<sequence>MVKVSVNEVQQKIGRNMLLFQQLEYLLKHIVLNGNISGHIGNFHAKRAKQVETVSTQTLGKLVSQYIDDIHDASDTEDEVFADKDEAHISFKFRISSDSAYFETKKVALSRLVNERNELVHHFLPYFKPDSPDSCQEIARKLDAQSETVRHEINNLSMIVKSLDEGRKNLLAFISSEEGKKNLELQFIQGSRLVVLLQEIAEQVHRDDGWTLLSIAGQLLKQHASEEITLLKQTYGHKTLKSLVIASEVFDVRDERTDNGGVRVLYRLKTKSESRLKP</sequence>
<protein>
    <recommendedName>
        <fullName evidence="3">HTH OST-type domain-containing protein</fullName>
    </recommendedName>
</protein>
<dbReference type="Gene3D" id="3.30.420.610">
    <property type="entry name" value="LOTUS domain-like"/>
    <property type="match status" value="1"/>
</dbReference>
<organism evidence="1 2">
    <name type="scientific">Alteromonas ponticola</name>
    <dbReference type="NCBI Taxonomy" id="2720613"/>
    <lineage>
        <taxon>Bacteria</taxon>
        <taxon>Pseudomonadati</taxon>
        <taxon>Pseudomonadota</taxon>
        <taxon>Gammaproteobacteria</taxon>
        <taxon>Alteromonadales</taxon>
        <taxon>Alteromonadaceae</taxon>
        <taxon>Alteromonas/Salinimonas group</taxon>
        <taxon>Alteromonas</taxon>
    </lineage>
</organism>
<keyword evidence="2" id="KW-1185">Reference proteome</keyword>
<dbReference type="Proteomes" id="UP000709336">
    <property type="component" value="Unassembled WGS sequence"/>
</dbReference>